<evidence type="ECO:0000313" key="2">
    <source>
        <dbReference type="EMBL" id="KAK7540391.1"/>
    </source>
</evidence>
<sequence length="71" mass="7750">MCVCVMALVLVGFILYTLVGSMDGRGWRCQMDVLSCDGSIRNGWMDGCARHVTAALLFCASDDDDHDDDDS</sequence>
<dbReference type="Proteomes" id="UP001365128">
    <property type="component" value="Unassembled WGS sequence"/>
</dbReference>
<evidence type="ECO:0000256" key="1">
    <source>
        <dbReference type="SAM" id="SignalP"/>
    </source>
</evidence>
<reference evidence="2 3" key="1">
    <citation type="submission" date="2024-04" db="EMBL/GenBank/DDBJ databases">
        <title>Phyllosticta paracitricarpa is synonymous to the EU quarantine fungus P. citricarpa based on phylogenomic analyses.</title>
        <authorList>
            <consortium name="Lawrence Berkeley National Laboratory"/>
            <person name="Van Ingen-Buijs V.A."/>
            <person name="Van Westerhoven A.C."/>
            <person name="Haridas S."/>
            <person name="Skiadas P."/>
            <person name="Martin F."/>
            <person name="Groenewald J.Z."/>
            <person name="Crous P.W."/>
            <person name="Seidl M.F."/>
        </authorList>
    </citation>
    <scope>NUCLEOTIDE SEQUENCE [LARGE SCALE GENOMIC DNA]</scope>
    <source>
        <strain evidence="2 3">CBS 122670</strain>
    </source>
</reference>
<keyword evidence="3" id="KW-1185">Reference proteome</keyword>
<protein>
    <recommendedName>
        <fullName evidence="4">Secreted protein</fullName>
    </recommendedName>
</protein>
<feature type="signal peptide" evidence="1">
    <location>
        <begin position="1"/>
        <end position="21"/>
    </location>
</feature>
<proteinExistence type="predicted"/>
<keyword evidence="1" id="KW-0732">Signal</keyword>
<feature type="chain" id="PRO_5045876291" description="Secreted protein" evidence="1">
    <location>
        <begin position="22"/>
        <end position="71"/>
    </location>
</feature>
<feature type="non-terminal residue" evidence="2">
    <location>
        <position position="1"/>
    </location>
</feature>
<accession>A0ABR1M212</accession>
<comment type="caution">
    <text evidence="2">The sequence shown here is derived from an EMBL/GenBank/DDBJ whole genome shotgun (WGS) entry which is preliminary data.</text>
</comment>
<evidence type="ECO:0008006" key="4">
    <source>
        <dbReference type="Google" id="ProtNLM"/>
    </source>
</evidence>
<gene>
    <name evidence="2" type="ORF">IWX46DRAFT_606488</name>
</gene>
<organism evidence="2 3">
    <name type="scientific">Phyllosticta citricarpa</name>
    <dbReference type="NCBI Taxonomy" id="55181"/>
    <lineage>
        <taxon>Eukaryota</taxon>
        <taxon>Fungi</taxon>
        <taxon>Dikarya</taxon>
        <taxon>Ascomycota</taxon>
        <taxon>Pezizomycotina</taxon>
        <taxon>Dothideomycetes</taxon>
        <taxon>Dothideomycetes incertae sedis</taxon>
        <taxon>Botryosphaeriales</taxon>
        <taxon>Phyllostictaceae</taxon>
        <taxon>Phyllosticta</taxon>
    </lineage>
</organism>
<name>A0ABR1M212_9PEZI</name>
<evidence type="ECO:0000313" key="3">
    <source>
        <dbReference type="Proteomes" id="UP001365128"/>
    </source>
</evidence>
<dbReference type="EMBL" id="JBBPDW010000026">
    <property type="protein sequence ID" value="KAK7540391.1"/>
    <property type="molecule type" value="Genomic_DNA"/>
</dbReference>